<comment type="caution">
    <text evidence="6">The sequence shown here is derived from an EMBL/GenBank/DDBJ whole genome shotgun (WGS) entry which is preliminary data.</text>
</comment>
<dbReference type="InterPro" id="IPR012340">
    <property type="entry name" value="NA-bd_OB-fold"/>
</dbReference>
<sequence>MPERLNRSNTTNLAHRGALLFGYFLLREQEKVTRLSVREPTNQKSKSLHSSSLHRKSNTSVFRTQKLIVQKHHVQQFTKIYKNWNRTMSEITWNDFQKIELRVGTIVKAEPFPEARKPAYKLTIDFGAEIGIKRSSAQITDLYSCEELVGRQIIAVTNFPPKQIGPFLSECLVTGFHREDGAVVLASVERDVPNGARLA</sequence>
<dbReference type="NCBIfam" id="NF007493">
    <property type="entry name" value="PRK10089.1-2"/>
    <property type="match status" value="1"/>
</dbReference>
<accession>A0A4R6UR62</accession>
<dbReference type="FunFam" id="2.40.50.140:FF:000165">
    <property type="entry name" value="Chaperone CsaA"/>
    <property type="match status" value="1"/>
</dbReference>
<dbReference type="NCBIfam" id="NF007494">
    <property type="entry name" value="PRK10089.1-3"/>
    <property type="match status" value="1"/>
</dbReference>
<gene>
    <name evidence="6" type="ORF">EV696_104178</name>
</gene>
<dbReference type="GO" id="GO:0000049">
    <property type="term" value="F:tRNA binding"/>
    <property type="evidence" value="ECO:0007669"/>
    <property type="project" value="UniProtKB-UniRule"/>
</dbReference>
<evidence type="ECO:0000256" key="3">
    <source>
        <dbReference type="PROSITE-ProRule" id="PRU00209"/>
    </source>
</evidence>
<evidence type="ECO:0000256" key="2">
    <source>
        <dbReference type="ARBA" id="ARBA00022884"/>
    </source>
</evidence>
<dbReference type="NCBIfam" id="TIGR02222">
    <property type="entry name" value="chap_CsaA"/>
    <property type="match status" value="1"/>
</dbReference>
<dbReference type="GO" id="GO:0016874">
    <property type="term" value="F:ligase activity"/>
    <property type="evidence" value="ECO:0007669"/>
    <property type="project" value="UniProtKB-KW"/>
</dbReference>
<dbReference type="Gene3D" id="2.40.50.140">
    <property type="entry name" value="Nucleic acid-binding proteins"/>
    <property type="match status" value="1"/>
</dbReference>
<feature type="region of interest" description="Disordered" evidence="4">
    <location>
        <begin position="35"/>
        <end position="57"/>
    </location>
</feature>
<reference evidence="6 7" key="1">
    <citation type="submission" date="2019-03" db="EMBL/GenBank/DDBJ databases">
        <title>Genomic Encyclopedia of Type Strains, Phase IV (KMG-IV): sequencing the most valuable type-strain genomes for metagenomic binning, comparative biology and taxonomic classification.</title>
        <authorList>
            <person name="Goeker M."/>
        </authorList>
    </citation>
    <scope>NUCLEOTIDE SEQUENCE [LARGE SCALE GENOMIC DNA]</scope>
    <source>
        <strain evidence="6 7">DSM 103792</strain>
    </source>
</reference>
<protein>
    <submittedName>
        <fullName evidence="6">Methionine--tRNA ligase beta chain</fullName>
    </submittedName>
</protein>
<dbReference type="PROSITE" id="PS50886">
    <property type="entry name" value="TRBD"/>
    <property type="match status" value="1"/>
</dbReference>
<dbReference type="EMBL" id="SNYM01000004">
    <property type="protein sequence ID" value="TDQ49472.1"/>
    <property type="molecule type" value="Genomic_DNA"/>
</dbReference>
<evidence type="ECO:0000256" key="4">
    <source>
        <dbReference type="SAM" id="MobiDB-lite"/>
    </source>
</evidence>
<evidence type="ECO:0000313" key="6">
    <source>
        <dbReference type="EMBL" id="TDQ49472.1"/>
    </source>
</evidence>
<dbReference type="Pfam" id="PF01588">
    <property type="entry name" value="tRNA_bind"/>
    <property type="match status" value="1"/>
</dbReference>
<dbReference type="AlphaFoldDB" id="A0A4R6UR62"/>
<organism evidence="6 7">
    <name type="scientific">Permianibacter aggregans</name>
    <dbReference type="NCBI Taxonomy" id="1510150"/>
    <lineage>
        <taxon>Bacteria</taxon>
        <taxon>Pseudomonadati</taxon>
        <taxon>Pseudomonadota</taxon>
        <taxon>Gammaproteobacteria</taxon>
        <taxon>Pseudomonadales</taxon>
        <taxon>Pseudomonadaceae</taxon>
        <taxon>Permianibacter</taxon>
    </lineage>
</organism>
<name>A0A4R6UR62_9GAMM</name>
<keyword evidence="7" id="KW-1185">Reference proteome</keyword>
<dbReference type="InterPro" id="IPR051270">
    <property type="entry name" value="Tyrosine-tRNA_ligase_regulator"/>
</dbReference>
<evidence type="ECO:0000259" key="5">
    <source>
        <dbReference type="PROSITE" id="PS50886"/>
    </source>
</evidence>
<dbReference type="NCBIfam" id="NF007495">
    <property type="entry name" value="PRK10089.1-4"/>
    <property type="match status" value="1"/>
</dbReference>
<keyword evidence="1 3" id="KW-0820">tRNA-binding</keyword>
<dbReference type="SUPFAM" id="SSF50249">
    <property type="entry name" value="Nucleic acid-binding proteins"/>
    <property type="match status" value="1"/>
</dbReference>
<dbReference type="PANTHER" id="PTHR11586:SF37">
    <property type="entry name" value="TRNA-BINDING DOMAIN-CONTAINING PROTEIN"/>
    <property type="match status" value="1"/>
</dbReference>
<dbReference type="InterPro" id="IPR008231">
    <property type="entry name" value="CsaA"/>
</dbReference>
<keyword evidence="6" id="KW-0436">Ligase</keyword>
<dbReference type="PANTHER" id="PTHR11586">
    <property type="entry name" value="TRNA-AMINOACYLATION COFACTOR ARC1 FAMILY MEMBER"/>
    <property type="match status" value="1"/>
</dbReference>
<evidence type="ECO:0000256" key="1">
    <source>
        <dbReference type="ARBA" id="ARBA00022555"/>
    </source>
</evidence>
<dbReference type="CDD" id="cd02798">
    <property type="entry name" value="tRNA_bind_CsaA"/>
    <property type="match status" value="1"/>
</dbReference>
<evidence type="ECO:0000313" key="7">
    <source>
        <dbReference type="Proteomes" id="UP000295375"/>
    </source>
</evidence>
<feature type="domain" description="TRNA-binding" evidence="5">
    <location>
        <begin position="95"/>
        <end position="199"/>
    </location>
</feature>
<dbReference type="InterPro" id="IPR002547">
    <property type="entry name" value="tRNA-bd_dom"/>
</dbReference>
<proteinExistence type="predicted"/>
<dbReference type="Proteomes" id="UP000295375">
    <property type="component" value="Unassembled WGS sequence"/>
</dbReference>
<keyword evidence="2 3" id="KW-0694">RNA-binding</keyword>